<protein>
    <recommendedName>
        <fullName evidence="3">Cytochrome P450</fullName>
    </recommendedName>
</protein>
<dbReference type="Proteomes" id="UP000191010">
    <property type="component" value="Chromosome"/>
</dbReference>
<name>A0ABN4Y0Y4_9PSED</name>
<evidence type="ECO:0008006" key="3">
    <source>
        <dbReference type="Google" id="ProtNLM"/>
    </source>
</evidence>
<dbReference type="InterPro" id="IPR043733">
    <property type="entry name" value="DUF5677"/>
</dbReference>
<reference evidence="1 2" key="1">
    <citation type="submission" date="2017-02" db="EMBL/GenBank/DDBJ databases">
        <authorList>
            <person name="Guo L."/>
        </authorList>
    </citation>
    <scope>NUCLEOTIDE SEQUENCE [LARGE SCALE GENOMIC DNA]</scope>
    <source>
        <strain evidence="1 2">PRS09-11288</strain>
    </source>
</reference>
<keyword evidence="2" id="KW-1185">Reference proteome</keyword>
<evidence type="ECO:0000313" key="2">
    <source>
        <dbReference type="Proteomes" id="UP000191010"/>
    </source>
</evidence>
<gene>
    <name evidence="1" type="ORF">B2J77_20270</name>
</gene>
<evidence type="ECO:0000313" key="1">
    <source>
        <dbReference type="EMBL" id="AQW70396.1"/>
    </source>
</evidence>
<accession>A0ABN4Y0Y4</accession>
<dbReference type="RefSeq" id="WP_078479289.1">
    <property type="nucleotide sequence ID" value="NZ_CP019952.1"/>
</dbReference>
<organism evidence="1 2">
    <name type="scientific">Pseudomonas parafulva</name>
    <dbReference type="NCBI Taxonomy" id="157782"/>
    <lineage>
        <taxon>Bacteria</taxon>
        <taxon>Pseudomonadati</taxon>
        <taxon>Pseudomonadota</taxon>
        <taxon>Gammaproteobacteria</taxon>
        <taxon>Pseudomonadales</taxon>
        <taxon>Pseudomonadaceae</taxon>
        <taxon>Pseudomonas</taxon>
    </lineage>
</organism>
<sequence length="520" mass="58918">MSKKKKKMHRPGKITTPLAGHKKVGKALVPPFMQLPGMSFSSWANDRLPDMLWACLVITVIPRKEAIEVFRDIAGIGLKYRQDDEPHQGAEPKQARGWTLRHADLPNQPRELFNALVARVLRCHAGLQALRPLLLLDSLPGLQWWKAALDTDPVDDDWQTLGQAVLKTFDHQSQEATDVRWLSVLFKIGLGELHVFEGLRERVQELIEYPYRGEMRSVRPSIRSMEMAVATLKPDQAPNLWPEAFWAYMLERTVCLPAPLKSRGRASHDPLALSKAINDVREALLEHWYSSLSTSGLNPKHDGAFGFGFYALACLAEMSMGPMSSAITGRLLLRSLTECRISLAYLVRNGTDEMWKKFRSYGAGQAKLALLKHEEMSGQKPQFVTLETLEALANEDYFQEYVEIDLGHWCGKDLRRLAEESGTKEDYDRYYGWASGFVHGQWGAMRDTNFTHCLNPLHRFHRIPLPFHRMLEPTIDDALHLVNRILDDVNAAYPGFEARLIVEDAPGDEEESTEAPAEPA</sequence>
<dbReference type="Pfam" id="PF18928">
    <property type="entry name" value="DUF5677"/>
    <property type="match status" value="1"/>
</dbReference>
<dbReference type="EMBL" id="CP019952">
    <property type="protein sequence ID" value="AQW70396.1"/>
    <property type="molecule type" value="Genomic_DNA"/>
</dbReference>
<proteinExistence type="predicted"/>